<accession>A0A9D5D2T5</accession>
<dbReference type="Proteomes" id="UP001085076">
    <property type="component" value="Miscellaneous, Linkage group lg01"/>
</dbReference>
<protein>
    <recommendedName>
        <fullName evidence="11">Steroid 5-alpha-reductase DET2</fullName>
        <ecNumber evidence="11">1.3.1.22</ecNumber>
    </recommendedName>
</protein>
<dbReference type="GO" id="GO:0016132">
    <property type="term" value="P:brassinosteroid biosynthetic process"/>
    <property type="evidence" value="ECO:0007669"/>
    <property type="project" value="UniProtKB-KW"/>
</dbReference>
<evidence type="ECO:0000313" key="13">
    <source>
        <dbReference type="EMBL" id="KAJ0984073.1"/>
    </source>
</evidence>
<dbReference type="AlphaFoldDB" id="A0A9D5D2T5"/>
<feature type="transmembrane region" description="Helical" evidence="11">
    <location>
        <begin position="76"/>
        <end position="97"/>
    </location>
</feature>
<evidence type="ECO:0000256" key="1">
    <source>
        <dbReference type="ARBA" id="ARBA00004141"/>
    </source>
</evidence>
<evidence type="ECO:0000313" key="14">
    <source>
        <dbReference type="Proteomes" id="UP001085076"/>
    </source>
</evidence>
<dbReference type="GO" id="GO:0047751">
    <property type="term" value="F:3-oxo-5-alpha-steroid 4-dehydrogenase (NADP+) activity"/>
    <property type="evidence" value="ECO:0007669"/>
    <property type="project" value="UniProtKB-EC"/>
</dbReference>
<keyword evidence="7 11" id="KW-0472">Membrane</keyword>
<comment type="caution">
    <text evidence="13">The sequence shown here is derived from an EMBL/GenBank/DDBJ whole genome shotgun (WGS) entry which is preliminary data.</text>
</comment>
<dbReference type="PANTHER" id="PTHR10556:SF43">
    <property type="entry name" value="STEROID 5-ALPHA-REDUCTASE DET2"/>
    <property type="match status" value="1"/>
</dbReference>
<evidence type="ECO:0000256" key="6">
    <source>
        <dbReference type="ARBA" id="ARBA00023002"/>
    </source>
</evidence>
<evidence type="ECO:0000256" key="9">
    <source>
        <dbReference type="ARBA" id="ARBA00048164"/>
    </source>
</evidence>
<evidence type="ECO:0000256" key="4">
    <source>
        <dbReference type="ARBA" id="ARBA00022692"/>
    </source>
</evidence>
<comment type="similarity">
    <text evidence="3 11">Belongs to the steroid 5-alpha reductase family.</text>
</comment>
<keyword evidence="11" id="KW-0443">Lipid metabolism</keyword>
<dbReference type="PIRSF" id="PIRSF015596">
    <property type="entry name" value="5_alpha-SR2"/>
    <property type="match status" value="1"/>
</dbReference>
<feature type="transmembrane region" description="Helical" evidence="11">
    <location>
        <begin position="205"/>
        <end position="229"/>
    </location>
</feature>
<evidence type="ECO:0000256" key="2">
    <source>
        <dbReference type="ARBA" id="ARBA00004972"/>
    </source>
</evidence>
<evidence type="ECO:0000259" key="12">
    <source>
        <dbReference type="Pfam" id="PF02544"/>
    </source>
</evidence>
<dbReference type="EC" id="1.3.1.22" evidence="11"/>
<dbReference type="FunFam" id="1.20.120.1630:FF:000002">
    <property type="entry name" value="Steroid 5 alpha-reductase 1"/>
    <property type="match status" value="1"/>
</dbReference>
<comment type="pathway">
    <text evidence="8 11">Plant hormone biosynthesis; brassinosteroid biosynthesis.</text>
</comment>
<evidence type="ECO:0000256" key="11">
    <source>
        <dbReference type="PIRNR" id="PIRNR015596"/>
    </source>
</evidence>
<evidence type="ECO:0000256" key="7">
    <source>
        <dbReference type="ARBA" id="ARBA00023136"/>
    </source>
</evidence>
<dbReference type="InterPro" id="IPR039357">
    <property type="entry name" value="SRD5A/TECR"/>
</dbReference>
<feature type="transmembrane region" description="Helical" evidence="11">
    <location>
        <begin position="49"/>
        <end position="69"/>
    </location>
</feature>
<name>A0A9D5D2T5_9LILI</name>
<comment type="pathway">
    <text evidence="2">Hormone biosynthesis.</text>
</comment>
<comment type="function">
    <text evidence="11">Involved in a reduction step in the biosynthesis of the plant steroid, brassinolide.</text>
</comment>
<dbReference type="EMBL" id="JAGGNH010000001">
    <property type="protein sequence ID" value="KAJ0984073.1"/>
    <property type="molecule type" value="Genomic_DNA"/>
</dbReference>
<comment type="pathway">
    <text evidence="10">Steroid biosynthesis.</text>
</comment>
<keyword evidence="11" id="KW-1069">Brassinosteroid biosynthesis</keyword>
<feature type="transmembrane region" description="Helical" evidence="11">
    <location>
        <begin position="146"/>
        <end position="165"/>
    </location>
</feature>
<keyword evidence="4 11" id="KW-0812">Transmembrane</keyword>
<organism evidence="13 14">
    <name type="scientific">Dioscorea zingiberensis</name>
    <dbReference type="NCBI Taxonomy" id="325984"/>
    <lineage>
        <taxon>Eukaryota</taxon>
        <taxon>Viridiplantae</taxon>
        <taxon>Streptophyta</taxon>
        <taxon>Embryophyta</taxon>
        <taxon>Tracheophyta</taxon>
        <taxon>Spermatophyta</taxon>
        <taxon>Magnoliopsida</taxon>
        <taxon>Liliopsida</taxon>
        <taxon>Dioscoreales</taxon>
        <taxon>Dioscoreaceae</taxon>
        <taxon>Dioscorea</taxon>
    </lineage>
</organism>
<comment type="catalytic activity">
    <reaction evidence="9 11">
        <text>a 3-oxo-5alpha-steroid + NADP(+) = a 3-oxo-Delta(4)-steroid + NADPH + H(+)</text>
        <dbReference type="Rhea" id="RHEA:54384"/>
        <dbReference type="ChEBI" id="CHEBI:13601"/>
        <dbReference type="ChEBI" id="CHEBI:15378"/>
        <dbReference type="ChEBI" id="CHEBI:47909"/>
        <dbReference type="ChEBI" id="CHEBI:57783"/>
        <dbReference type="ChEBI" id="CHEBI:58349"/>
        <dbReference type="EC" id="1.3.1.22"/>
    </reaction>
</comment>
<comment type="subcellular location">
    <subcellularLocation>
        <location evidence="1">Membrane</location>
        <topology evidence="1">Multi-pass membrane protein</topology>
    </subcellularLocation>
</comment>
<reference evidence="13" key="1">
    <citation type="submission" date="2021-03" db="EMBL/GenBank/DDBJ databases">
        <authorList>
            <person name="Li Z."/>
            <person name="Yang C."/>
        </authorList>
    </citation>
    <scope>NUCLEOTIDE SEQUENCE</scope>
    <source>
        <strain evidence="13">Dzin_1.0</strain>
        <tissue evidence="13">Leaf</tissue>
    </source>
</reference>
<keyword evidence="11" id="KW-0444">Lipid biosynthesis</keyword>
<evidence type="ECO:0000256" key="5">
    <source>
        <dbReference type="ARBA" id="ARBA00022989"/>
    </source>
</evidence>
<proteinExistence type="inferred from homology"/>
<keyword evidence="11" id="KW-0752">Steroid biosynthesis</keyword>
<evidence type="ECO:0000256" key="8">
    <source>
        <dbReference type="ARBA" id="ARBA00037910"/>
    </source>
</evidence>
<dbReference type="InterPro" id="IPR016636">
    <property type="entry name" value="3-oxo-5-alpha-steroid_4-DH"/>
</dbReference>
<evidence type="ECO:0000256" key="10">
    <source>
        <dbReference type="ARBA" id="ARBA00060577"/>
    </source>
</evidence>
<dbReference type="Gene3D" id="1.20.120.1630">
    <property type="match status" value="1"/>
</dbReference>
<dbReference type="InterPro" id="IPR001104">
    <property type="entry name" value="3-oxo-5_a-steroid_4-DH_C"/>
</dbReference>
<feature type="transmembrane region" description="Helical" evidence="11">
    <location>
        <begin position="7"/>
        <end position="29"/>
    </location>
</feature>
<dbReference type="Pfam" id="PF02544">
    <property type="entry name" value="Steroid_dh"/>
    <property type="match status" value="1"/>
</dbReference>
<reference evidence="13" key="2">
    <citation type="journal article" date="2022" name="Hortic Res">
        <title>The genome of Dioscorea zingiberensis sheds light on the biosynthesis, origin and evolution of the medicinally important diosgenin saponins.</title>
        <authorList>
            <person name="Li Y."/>
            <person name="Tan C."/>
            <person name="Li Z."/>
            <person name="Guo J."/>
            <person name="Li S."/>
            <person name="Chen X."/>
            <person name="Wang C."/>
            <person name="Dai X."/>
            <person name="Yang H."/>
            <person name="Song W."/>
            <person name="Hou L."/>
            <person name="Xu J."/>
            <person name="Tong Z."/>
            <person name="Xu A."/>
            <person name="Yuan X."/>
            <person name="Wang W."/>
            <person name="Yang Q."/>
            <person name="Chen L."/>
            <person name="Sun Z."/>
            <person name="Wang K."/>
            <person name="Pan B."/>
            <person name="Chen J."/>
            <person name="Bao Y."/>
            <person name="Liu F."/>
            <person name="Qi X."/>
            <person name="Gang D.R."/>
            <person name="Wen J."/>
            <person name="Li J."/>
        </authorList>
    </citation>
    <scope>NUCLEOTIDE SEQUENCE</scope>
    <source>
        <strain evidence="13">Dzin_1.0</strain>
    </source>
</reference>
<dbReference type="GO" id="GO:0016020">
    <property type="term" value="C:membrane"/>
    <property type="evidence" value="ECO:0007669"/>
    <property type="project" value="UniProtKB-SubCell"/>
</dbReference>
<dbReference type="PANTHER" id="PTHR10556">
    <property type="entry name" value="3-OXO-5-ALPHA-STEROID 4-DEHYDROGENASE"/>
    <property type="match status" value="1"/>
</dbReference>
<keyword evidence="5 11" id="KW-1133">Transmembrane helix</keyword>
<dbReference type="OrthoDB" id="5788137at2759"/>
<feature type="domain" description="3-oxo-5-alpha-steroid 4-dehydrogenase C-terminal" evidence="12">
    <location>
        <begin position="110"/>
        <end position="259"/>
    </location>
</feature>
<gene>
    <name evidence="13" type="ORF">J5N97_002429</name>
</gene>
<feature type="transmembrane region" description="Helical" evidence="11">
    <location>
        <begin position="109"/>
        <end position="126"/>
    </location>
</feature>
<keyword evidence="14" id="KW-1185">Reference proteome</keyword>
<sequence length="259" mass="29186">MAWDEKFYTKALISLYVMCPLTVLSLRFLTAPYGKHGSSGWGPTLHPALAWFLMESPTLWLTLILYPLGRHSSNPLSLTVISLYLLHYIHRTLIYPLRLRSTATKSNPGFPLFIALCAFSFNLLNAYLQARSASHYAGAETDGWRLWIRVAAGTAVFFSGMAVNIRSDLALVQLKKEGGGGYKIPRGGCFELVSCPNYMGEALEWLGWAVVAWSPAALAFFLYTCSNLVPRARAHHRWYREKFGSDYPSSRRAIIPFFY</sequence>
<evidence type="ECO:0000256" key="3">
    <source>
        <dbReference type="ARBA" id="ARBA00007742"/>
    </source>
</evidence>
<dbReference type="PROSITE" id="PS50244">
    <property type="entry name" value="S5A_REDUCTASE"/>
    <property type="match status" value="1"/>
</dbReference>
<keyword evidence="6" id="KW-0560">Oxidoreductase</keyword>